<dbReference type="RefSeq" id="WP_071312090.1">
    <property type="nucleotide sequence ID" value="NZ_MLQQ01000001.1"/>
</dbReference>
<keyword evidence="1" id="KW-0812">Transmembrane</keyword>
<dbReference type="SUPFAM" id="SSF53187">
    <property type="entry name" value="Zn-dependent exopeptidases"/>
    <property type="match status" value="1"/>
</dbReference>
<dbReference type="InterPro" id="IPR010897">
    <property type="entry name" value="Spore_II_P"/>
</dbReference>
<accession>A0A1S2LXP6</accession>
<comment type="caution">
    <text evidence="2">The sequence shown here is derived from an EMBL/GenBank/DDBJ whole genome shotgun (WGS) entry which is preliminary data.</text>
</comment>
<reference evidence="2 3" key="1">
    <citation type="submission" date="2016-10" db="EMBL/GenBank/DDBJ databases">
        <title>Draft genome sequences of four alkaliphilic bacteria belonging to the Anaerobacillus genus.</title>
        <authorList>
            <person name="Bassil N.M."/>
            <person name="Lloyd J.R."/>
        </authorList>
    </citation>
    <scope>NUCLEOTIDE SEQUENCE [LARGE SCALE GENOMIC DNA]</scope>
    <source>
        <strain evidence="2 3">DSM 15340</strain>
    </source>
</reference>
<dbReference type="AlphaFoldDB" id="A0A1S2LXP6"/>
<feature type="transmembrane region" description="Helical" evidence="1">
    <location>
        <begin position="21"/>
        <end position="42"/>
    </location>
</feature>
<keyword evidence="3" id="KW-1185">Reference proteome</keyword>
<gene>
    <name evidence="2" type="ORF">BKP35_04090</name>
</gene>
<dbReference type="Pfam" id="PF07454">
    <property type="entry name" value="SpoIIP"/>
    <property type="match status" value="1"/>
</dbReference>
<dbReference type="EMBL" id="MLQQ01000001">
    <property type="protein sequence ID" value="OIJ16165.1"/>
    <property type="molecule type" value="Genomic_DNA"/>
</dbReference>
<name>A0A1S2LXP6_9BACI</name>
<keyword evidence="1" id="KW-0472">Membrane</keyword>
<evidence type="ECO:0000313" key="2">
    <source>
        <dbReference type="EMBL" id="OIJ16165.1"/>
    </source>
</evidence>
<protein>
    <submittedName>
        <fullName evidence="2">Stage II sporulation protein P</fullName>
    </submittedName>
</protein>
<sequence length="391" mass="43461">MSPRKFKGFTVSLNRTSFKRMAILVIVGIMALFIITGMLTAFEPGYGLSSTTVHAWSSYVSSDALVYMMSTENPYFTQVLPEESHPPKVSSLVFELATSLNPEDPRSLLGRELPGFALFDGTIVVAGEGTDFTNMPIESAPPLEVMMAEREATQESIKKLEDMDEEETVTPSVSTDGRKVVHIVHSHSRESFLPELKDARAPSEAFHQSVNITLVGDRLSRELEKRGIGVDVDKSDIGAILSNRDWLYGRSYDASREIVQEAIHSNNDLEFFFDVHRDAQPRDITTVTINGVEYARTLFVIGENNKNYEKNLQLAAELHELLDQKYPGLSRGVISKGGAGTNGRYNQDLSPNSVLIEIGGIDNTLEEAYRSAEVFAEVFSDFYWGAEKVTK</sequence>
<dbReference type="OrthoDB" id="1633470at2"/>
<evidence type="ECO:0000256" key="1">
    <source>
        <dbReference type="SAM" id="Phobius"/>
    </source>
</evidence>
<dbReference type="NCBIfam" id="TIGR02867">
    <property type="entry name" value="spore_II_P"/>
    <property type="match status" value="1"/>
</dbReference>
<evidence type="ECO:0000313" key="3">
    <source>
        <dbReference type="Proteomes" id="UP000180098"/>
    </source>
</evidence>
<proteinExistence type="predicted"/>
<keyword evidence="1" id="KW-1133">Transmembrane helix</keyword>
<organism evidence="2 3">
    <name type="scientific">Anaerobacillus arseniciselenatis</name>
    <dbReference type="NCBI Taxonomy" id="85682"/>
    <lineage>
        <taxon>Bacteria</taxon>
        <taxon>Bacillati</taxon>
        <taxon>Bacillota</taxon>
        <taxon>Bacilli</taxon>
        <taxon>Bacillales</taxon>
        <taxon>Bacillaceae</taxon>
        <taxon>Anaerobacillus</taxon>
    </lineage>
</organism>
<dbReference type="Proteomes" id="UP000180098">
    <property type="component" value="Unassembled WGS sequence"/>
</dbReference>